<evidence type="ECO:0000313" key="6">
    <source>
        <dbReference type="EMBL" id="NYD30596.1"/>
    </source>
</evidence>
<feature type="domain" description="HTH tetR-type" evidence="5">
    <location>
        <begin position="12"/>
        <end position="72"/>
    </location>
</feature>
<dbReference type="EMBL" id="JACCBF010000001">
    <property type="protein sequence ID" value="NYD30596.1"/>
    <property type="molecule type" value="Genomic_DNA"/>
</dbReference>
<protein>
    <submittedName>
        <fullName evidence="6">AcrR family transcriptional regulator</fullName>
    </submittedName>
</protein>
<evidence type="ECO:0000256" key="4">
    <source>
        <dbReference type="PROSITE-ProRule" id="PRU00335"/>
    </source>
</evidence>
<evidence type="ECO:0000256" key="1">
    <source>
        <dbReference type="ARBA" id="ARBA00023015"/>
    </source>
</evidence>
<evidence type="ECO:0000259" key="5">
    <source>
        <dbReference type="PROSITE" id="PS50977"/>
    </source>
</evidence>
<dbReference type="GO" id="GO:0003700">
    <property type="term" value="F:DNA-binding transcription factor activity"/>
    <property type="evidence" value="ECO:0007669"/>
    <property type="project" value="TreeGrafter"/>
</dbReference>
<feature type="DNA-binding region" description="H-T-H motif" evidence="4">
    <location>
        <begin position="35"/>
        <end position="54"/>
    </location>
</feature>
<dbReference type="PROSITE" id="PS50977">
    <property type="entry name" value="HTH_TETR_2"/>
    <property type="match status" value="1"/>
</dbReference>
<dbReference type="GO" id="GO:0000976">
    <property type="term" value="F:transcription cis-regulatory region binding"/>
    <property type="evidence" value="ECO:0007669"/>
    <property type="project" value="TreeGrafter"/>
</dbReference>
<name>A0A852RMT5_9ACTN</name>
<proteinExistence type="predicted"/>
<keyword evidence="1" id="KW-0805">Transcription regulation</keyword>
<accession>A0A852RMT5</accession>
<dbReference type="PANTHER" id="PTHR30055">
    <property type="entry name" value="HTH-TYPE TRANSCRIPTIONAL REGULATOR RUTR"/>
    <property type="match status" value="1"/>
</dbReference>
<dbReference type="InterPro" id="IPR050109">
    <property type="entry name" value="HTH-type_TetR-like_transc_reg"/>
</dbReference>
<dbReference type="PANTHER" id="PTHR30055:SF234">
    <property type="entry name" value="HTH-TYPE TRANSCRIPTIONAL REGULATOR BETI"/>
    <property type="match status" value="1"/>
</dbReference>
<dbReference type="Pfam" id="PF00440">
    <property type="entry name" value="TetR_N"/>
    <property type="match status" value="1"/>
</dbReference>
<comment type="caution">
    <text evidence="6">The sequence shown here is derived from an EMBL/GenBank/DDBJ whole genome shotgun (WGS) entry which is preliminary data.</text>
</comment>
<dbReference type="SUPFAM" id="SSF46689">
    <property type="entry name" value="Homeodomain-like"/>
    <property type="match status" value="1"/>
</dbReference>
<dbReference type="RefSeq" id="WP_179726825.1">
    <property type="nucleotide sequence ID" value="NZ_BAABEF010000001.1"/>
</dbReference>
<dbReference type="Proteomes" id="UP000582231">
    <property type="component" value="Unassembled WGS sequence"/>
</dbReference>
<gene>
    <name evidence="6" type="ORF">BJ958_002142</name>
</gene>
<dbReference type="AlphaFoldDB" id="A0A852RMT5"/>
<evidence type="ECO:0000256" key="2">
    <source>
        <dbReference type="ARBA" id="ARBA00023125"/>
    </source>
</evidence>
<evidence type="ECO:0000256" key="3">
    <source>
        <dbReference type="ARBA" id="ARBA00023163"/>
    </source>
</evidence>
<evidence type="ECO:0000313" key="7">
    <source>
        <dbReference type="Proteomes" id="UP000582231"/>
    </source>
</evidence>
<keyword evidence="3" id="KW-0804">Transcription</keyword>
<sequence>MAEPGLRERKKQETRQRITEAAIELFAERGFEQVPVADIAVAADVSTATVFNYFPAKEDLIYDGMAAFNEHLLAAVRDRPAGQRVVSAFRDHVLQPRGVLADPASPVLASLSRIARIVQDSPSLQARERLEADRAVCALRELLVDELGDDLRSWAVASALVGTTRGMTREVQRAAAEGKVDARLTKRLLASAAAAIDVIQIGLVEATKPAR</sequence>
<keyword evidence="2 4" id="KW-0238">DNA-binding</keyword>
<dbReference type="InterPro" id="IPR001647">
    <property type="entry name" value="HTH_TetR"/>
</dbReference>
<keyword evidence="7" id="KW-1185">Reference proteome</keyword>
<dbReference type="PRINTS" id="PR00455">
    <property type="entry name" value="HTHTETR"/>
</dbReference>
<reference evidence="6 7" key="1">
    <citation type="submission" date="2020-07" db="EMBL/GenBank/DDBJ databases">
        <title>Sequencing the genomes of 1000 actinobacteria strains.</title>
        <authorList>
            <person name="Klenk H.-P."/>
        </authorList>
    </citation>
    <scope>NUCLEOTIDE SEQUENCE [LARGE SCALE GENOMIC DNA]</scope>
    <source>
        <strain evidence="6 7">DSM 19082</strain>
    </source>
</reference>
<dbReference type="Gene3D" id="1.10.10.60">
    <property type="entry name" value="Homeodomain-like"/>
    <property type="match status" value="1"/>
</dbReference>
<dbReference type="InterPro" id="IPR009057">
    <property type="entry name" value="Homeodomain-like_sf"/>
</dbReference>
<organism evidence="6 7">
    <name type="scientific">Nocardioides kongjuensis</name>
    <dbReference type="NCBI Taxonomy" id="349522"/>
    <lineage>
        <taxon>Bacteria</taxon>
        <taxon>Bacillati</taxon>
        <taxon>Actinomycetota</taxon>
        <taxon>Actinomycetes</taxon>
        <taxon>Propionibacteriales</taxon>
        <taxon>Nocardioidaceae</taxon>
        <taxon>Nocardioides</taxon>
    </lineage>
</organism>
<dbReference type="Gene3D" id="1.10.357.10">
    <property type="entry name" value="Tetracycline Repressor, domain 2"/>
    <property type="match status" value="1"/>
</dbReference>